<feature type="transmembrane region" description="Helical" evidence="1">
    <location>
        <begin position="192"/>
        <end position="218"/>
    </location>
</feature>
<feature type="transmembrane region" description="Helical" evidence="1">
    <location>
        <begin position="310"/>
        <end position="333"/>
    </location>
</feature>
<dbReference type="AlphaFoldDB" id="A0A379MSZ5"/>
<dbReference type="EMBL" id="UGVL01000001">
    <property type="protein sequence ID" value="SUE34854.1"/>
    <property type="molecule type" value="Genomic_DNA"/>
</dbReference>
<feature type="transmembrane region" description="Helical" evidence="1">
    <location>
        <begin position="26"/>
        <end position="44"/>
    </location>
</feature>
<dbReference type="OrthoDB" id="6631730at2"/>
<dbReference type="Proteomes" id="UP000255233">
    <property type="component" value="Unassembled WGS sequence"/>
</dbReference>
<dbReference type="InterPro" id="IPR049458">
    <property type="entry name" value="EpsG-like"/>
</dbReference>
<evidence type="ECO:0000313" key="2">
    <source>
        <dbReference type="EMBL" id="SUE34854.1"/>
    </source>
</evidence>
<sequence>MAIYFIIYLFLLAMAMLDFVVKKDKVYNCLFAGFALFVFFLAAFRGMGNDYDGYKEIFETLSTLSINDIFDPRQVYVEPGFATLNILLSSCPYQTILVVMAAANITILFTFFRKYSPYPYVSLLFFAGMFLYTGVMGLIRQHLAIAICMWAMAEPRRPRFWWLVGVAVMFHYSAVFVLLVRILKDRYYTLKTYLTIGGIAIASNLLMYEAFKLAVGFLPAVIAWKLEIYLGAEAGMQFGFNAAVAIRLFTFVLAYTYREQIAACFPRYGALFVNIYFLAIVIYTGFGFLPQVAARGAVYFHYMELLVVPMILYVASGVNRAWIFTLYALFALWRHIEMVTVYAEAYMPYKNVLFT</sequence>
<feature type="transmembrane region" description="Helical" evidence="1">
    <location>
        <begin position="238"/>
        <end position="257"/>
    </location>
</feature>
<keyword evidence="1" id="KW-0472">Membrane</keyword>
<gene>
    <name evidence="2" type="ORF">NCTC11190_02091</name>
</gene>
<feature type="transmembrane region" description="Helical" evidence="1">
    <location>
        <begin position="159"/>
        <end position="180"/>
    </location>
</feature>
<name>A0A379MSZ5_9BACT</name>
<feature type="transmembrane region" description="Helical" evidence="1">
    <location>
        <begin position="269"/>
        <end position="290"/>
    </location>
</feature>
<dbReference type="Pfam" id="PF14897">
    <property type="entry name" value="EpsG"/>
    <property type="match status" value="1"/>
</dbReference>
<feature type="transmembrane region" description="Helical" evidence="1">
    <location>
        <begin position="6"/>
        <end position="21"/>
    </location>
</feature>
<dbReference type="STRING" id="880526.GCA_000427365_01727"/>
<proteinExistence type="predicted"/>
<evidence type="ECO:0000313" key="3">
    <source>
        <dbReference type="Proteomes" id="UP000255233"/>
    </source>
</evidence>
<keyword evidence="1" id="KW-0812">Transmembrane</keyword>
<keyword evidence="3" id="KW-1185">Reference proteome</keyword>
<evidence type="ECO:0008006" key="4">
    <source>
        <dbReference type="Google" id="ProtNLM"/>
    </source>
</evidence>
<protein>
    <recommendedName>
        <fullName evidence="4">EpsG family protein</fullName>
    </recommendedName>
</protein>
<dbReference type="RefSeq" id="WP_027291354.1">
    <property type="nucleotide sequence ID" value="NZ_CALVFX010000006.1"/>
</dbReference>
<accession>A0A379MSZ5</accession>
<reference evidence="2 3" key="1">
    <citation type="submission" date="2018-06" db="EMBL/GenBank/DDBJ databases">
        <authorList>
            <consortium name="Pathogen Informatics"/>
            <person name="Doyle S."/>
        </authorList>
    </citation>
    <scope>NUCLEOTIDE SEQUENCE [LARGE SCALE GENOMIC DNA]</scope>
    <source>
        <strain evidence="2 3">NCTC11190</strain>
    </source>
</reference>
<organism evidence="2 3">
    <name type="scientific">Rikenella microfusus</name>
    <dbReference type="NCBI Taxonomy" id="28139"/>
    <lineage>
        <taxon>Bacteria</taxon>
        <taxon>Pseudomonadati</taxon>
        <taxon>Bacteroidota</taxon>
        <taxon>Bacteroidia</taxon>
        <taxon>Bacteroidales</taxon>
        <taxon>Rikenellaceae</taxon>
        <taxon>Rikenella</taxon>
    </lineage>
</organism>
<evidence type="ECO:0000256" key="1">
    <source>
        <dbReference type="SAM" id="Phobius"/>
    </source>
</evidence>
<feature type="transmembrane region" description="Helical" evidence="1">
    <location>
        <begin position="93"/>
        <end position="112"/>
    </location>
</feature>
<keyword evidence="1" id="KW-1133">Transmembrane helix</keyword>
<feature type="transmembrane region" description="Helical" evidence="1">
    <location>
        <begin position="124"/>
        <end position="153"/>
    </location>
</feature>